<reference evidence="6 7" key="1">
    <citation type="journal article" date="2019" name="Sci. Rep.">
        <title>Orb-weaving spider Araneus ventricosus genome elucidates the spidroin gene catalogue.</title>
        <authorList>
            <person name="Kono N."/>
            <person name="Nakamura H."/>
            <person name="Ohtoshi R."/>
            <person name="Moran D.A.P."/>
            <person name="Shinohara A."/>
            <person name="Yoshida Y."/>
            <person name="Fujiwara M."/>
            <person name="Mori M."/>
            <person name="Tomita M."/>
            <person name="Arakawa K."/>
        </authorList>
    </citation>
    <scope>NUCLEOTIDE SEQUENCE [LARGE SCALE GENOMIC DNA]</scope>
</reference>
<dbReference type="SUPFAM" id="SSF56574">
    <property type="entry name" value="Serpins"/>
    <property type="match status" value="1"/>
</dbReference>
<dbReference type="Pfam" id="PF00079">
    <property type="entry name" value="Serpin"/>
    <property type="match status" value="1"/>
</dbReference>
<evidence type="ECO:0000259" key="5">
    <source>
        <dbReference type="SMART" id="SM00093"/>
    </source>
</evidence>
<dbReference type="Proteomes" id="UP000499080">
    <property type="component" value="Unassembled WGS sequence"/>
</dbReference>
<evidence type="ECO:0000256" key="2">
    <source>
        <dbReference type="ARBA" id="ARBA00022690"/>
    </source>
</evidence>
<gene>
    <name evidence="6" type="primary">SERPINI1_1</name>
    <name evidence="6" type="ORF">AVEN_27302_1</name>
</gene>
<keyword evidence="2" id="KW-0646">Protease inhibitor</keyword>
<dbReference type="InterPro" id="IPR000215">
    <property type="entry name" value="Serpin_fam"/>
</dbReference>
<evidence type="ECO:0000313" key="6">
    <source>
        <dbReference type="EMBL" id="GBO24879.1"/>
    </source>
</evidence>
<keyword evidence="7" id="KW-1185">Reference proteome</keyword>
<proteinExistence type="inferred from homology"/>
<accession>A0A4Y2VHV7</accession>
<keyword evidence="3" id="KW-0722">Serine protease inhibitor</keyword>
<dbReference type="SMART" id="SM00093">
    <property type="entry name" value="SERPIN"/>
    <property type="match status" value="1"/>
</dbReference>
<dbReference type="PROSITE" id="PS00284">
    <property type="entry name" value="SERPIN"/>
    <property type="match status" value="1"/>
</dbReference>
<dbReference type="InterPro" id="IPR023795">
    <property type="entry name" value="Serpin_CS"/>
</dbReference>
<dbReference type="InterPro" id="IPR042185">
    <property type="entry name" value="Serpin_sf_2"/>
</dbReference>
<dbReference type="InterPro" id="IPR023796">
    <property type="entry name" value="Serpin_dom"/>
</dbReference>
<comment type="similarity">
    <text evidence="1 4">Belongs to the serpin family.</text>
</comment>
<dbReference type="Gene3D" id="3.30.497.10">
    <property type="entry name" value="Antithrombin, subunit I, domain 2"/>
    <property type="match status" value="1"/>
</dbReference>
<comment type="caution">
    <text evidence="6">The sequence shown here is derived from an EMBL/GenBank/DDBJ whole genome shotgun (WGS) entry which is preliminary data.</text>
</comment>
<dbReference type="AlphaFoldDB" id="A0A4Y2VHV7"/>
<dbReference type="GO" id="GO:0004867">
    <property type="term" value="F:serine-type endopeptidase inhibitor activity"/>
    <property type="evidence" value="ECO:0007669"/>
    <property type="project" value="UniProtKB-KW"/>
</dbReference>
<evidence type="ECO:0000313" key="7">
    <source>
        <dbReference type="Proteomes" id="UP000499080"/>
    </source>
</evidence>
<dbReference type="PANTHER" id="PTHR11461">
    <property type="entry name" value="SERINE PROTEASE INHIBITOR, SERPIN"/>
    <property type="match status" value="1"/>
</dbReference>
<evidence type="ECO:0000256" key="1">
    <source>
        <dbReference type="ARBA" id="ARBA00009500"/>
    </source>
</evidence>
<dbReference type="PANTHER" id="PTHR11461:SF211">
    <property type="entry name" value="GH10112P-RELATED"/>
    <property type="match status" value="1"/>
</dbReference>
<sequence>MLLAEEMRKVLGYEVANIKDEELKLCFQKLLDALDSNQESYTLSYANTVLSHKEFSAKEEYKSLMEDFFKALFQEADFVNENEKTVELVNEWVNEKTNNMIPKLLDSLDPSTVMIILNAVYFKGFWLHPFNKMLTSLRNFYNKGNKDNCRRVDSMYMFYKFLYTKKESYKALTLPYKGDDISMLILLPNSNDGLSELENSLSSTFIQDIMQSLSVTRVYVHLPKFRLEYSKLLKDSLQTMGLNRVFNVGAHLNGINDSDELFLSELNHKAVLVVNEEGCEAKAFTGLLCGGGNSPVEYPEFVVDHPFMFVIYNTKKNLILFMGRVDEL</sequence>
<dbReference type="Gene3D" id="2.30.39.10">
    <property type="entry name" value="Alpha-1-antitrypsin, domain 1"/>
    <property type="match status" value="1"/>
</dbReference>
<dbReference type="GO" id="GO:0005615">
    <property type="term" value="C:extracellular space"/>
    <property type="evidence" value="ECO:0007669"/>
    <property type="project" value="InterPro"/>
</dbReference>
<dbReference type="InterPro" id="IPR042178">
    <property type="entry name" value="Serpin_sf_1"/>
</dbReference>
<dbReference type="OrthoDB" id="47207at2759"/>
<name>A0A4Y2VHV7_ARAVE</name>
<dbReference type="EMBL" id="BGPR01047850">
    <property type="protein sequence ID" value="GBO24879.1"/>
    <property type="molecule type" value="Genomic_DNA"/>
</dbReference>
<protein>
    <submittedName>
        <fullName evidence="6">Neuroserpin</fullName>
    </submittedName>
</protein>
<feature type="domain" description="Serpin" evidence="5">
    <location>
        <begin position="2"/>
        <end position="328"/>
    </location>
</feature>
<dbReference type="InterPro" id="IPR036186">
    <property type="entry name" value="Serpin_sf"/>
</dbReference>
<evidence type="ECO:0000256" key="4">
    <source>
        <dbReference type="RuleBase" id="RU000411"/>
    </source>
</evidence>
<evidence type="ECO:0000256" key="3">
    <source>
        <dbReference type="ARBA" id="ARBA00022900"/>
    </source>
</evidence>
<organism evidence="6 7">
    <name type="scientific">Araneus ventricosus</name>
    <name type="common">Orbweaver spider</name>
    <name type="synonym">Epeira ventricosa</name>
    <dbReference type="NCBI Taxonomy" id="182803"/>
    <lineage>
        <taxon>Eukaryota</taxon>
        <taxon>Metazoa</taxon>
        <taxon>Ecdysozoa</taxon>
        <taxon>Arthropoda</taxon>
        <taxon>Chelicerata</taxon>
        <taxon>Arachnida</taxon>
        <taxon>Araneae</taxon>
        <taxon>Araneomorphae</taxon>
        <taxon>Entelegynae</taxon>
        <taxon>Araneoidea</taxon>
        <taxon>Araneidae</taxon>
        <taxon>Araneus</taxon>
    </lineage>
</organism>